<evidence type="ECO:0000256" key="1">
    <source>
        <dbReference type="ARBA" id="ARBA00038090"/>
    </source>
</evidence>
<gene>
    <name evidence="4" type="ORF">PISL3812_02654</name>
</gene>
<evidence type="ECO:0000313" key="5">
    <source>
        <dbReference type="Proteomes" id="UP000054383"/>
    </source>
</evidence>
<evidence type="ECO:0000259" key="3">
    <source>
        <dbReference type="Pfam" id="PF09811"/>
    </source>
</evidence>
<comment type="similarity">
    <text evidence="1">Belongs to the LTO1 family.</text>
</comment>
<dbReference type="PANTHER" id="PTHR28532">
    <property type="entry name" value="GEO13458P1"/>
    <property type="match status" value="1"/>
</dbReference>
<dbReference type="OMA" id="QFYNEGY"/>
<evidence type="ECO:0000313" key="4">
    <source>
        <dbReference type="EMBL" id="CRG85609.1"/>
    </source>
</evidence>
<dbReference type="Pfam" id="PF09811">
    <property type="entry name" value="Yae1_N"/>
    <property type="match status" value="1"/>
</dbReference>
<reference evidence="4 5" key="1">
    <citation type="submission" date="2015-04" db="EMBL/GenBank/DDBJ databases">
        <authorList>
            <person name="Syromyatnikov M.Y."/>
            <person name="Popov V.N."/>
        </authorList>
    </citation>
    <scope>NUCLEOTIDE SEQUENCE [LARGE SCALE GENOMIC DNA]</scope>
    <source>
        <strain evidence="4">WF-38-12</strain>
    </source>
</reference>
<dbReference type="OrthoDB" id="48036at2759"/>
<dbReference type="InterPro" id="IPR052436">
    <property type="entry name" value="LTO1_adapter"/>
</dbReference>
<proteinExistence type="inferred from homology"/>
<sequence length="190" mass="20507">MDSDLLESVLGLEEKFYHEGYQLGLADGARAGYTEGSVFAVEKGFSQALEVGKLYGKALVWNQRFLSSTLDKSGGASSSAVRGDDTPAVHTDLCYGMPEIRAESRVARNIQLLLGLVDPATLSLENTENAVSDMEERLKGAQVKTKLIQRSLGESDESPVSDASSSNKENRFQGDGSGSIEDVSSMRIRH</sequence>
<name>A0A0U1LQH0_TALIS</name>
<feature type="domain" description="Essential protein Yae1 N-terminal" evidence="3">
    <location>
        <begin position="20"/>
        <end position="58"/>
    </location>
</feature>
<dbReference type="AlphaFoldDB" id="A0A0U1LQH0"/>
<organism evidence="4 5">
    <name type="scientific">Talaromyces islandicus</name>
    <name type="common">Penicillium islandicum</name>
    <dbReference type="NCBI Taxonomy" id="28573"/>
    <lineage>
        <taxon>Eukaryota</taxon>
        <taxon>Fungi</taxon>
        <taxon>Dikarya</taxon>
        <taxon>Ascomycota</taxon>
        <taxon>Pezizomycotina</taxon>
        <taxon>Eurotiomycetes</taxon>
        <taxon>Eurotiomycetidae</taxon>
        <taxon>Eurotiales</taxon>
        <taxon>Trichocomaceae</taxon>
        <taxon>Talaromyces</taxon>
        <taxon>Talaromyces sect. Islandici</taxon>
    </lineage>
</organism>
<accession>A0A0U1LQH0</accession>
<dbReference type="InterPro" id="IPR019191">
    <property type="entry name" value="Essential_protein_Yae1_N"/>
</dbReference>
<dbReference type="Proteomes" id="UP000054383">
    <property type="component" value="Unassembled WGS sequence"/>
</dbReference>
<dbReference type="STRING" id="28573.A0A0U1LQH0"/>
<evidence type="ECO:0000256" key="2">
    <source>
        <dbReference type="SAM" id="MobiDB-lite"/>
    </source>
</evidence>
<dbReference type="EMBL" id="CVMT01000002">
    <property type="protein sequence ID" value="CRG85609.1"/>
    <property type="molecule type" value="Genomic_DNA"/>
</dbReference>
<dbReference type="PANTHER" id="PTHR28532:SF1">
    <property type="entry name" value="ORAL CANCER OVEREXPRESSED 1"/>
    <property type="match status" value="1"/>
</dbReference>
<protein>
    <recommendedName>
        <fullName evidence="3">Essential protein Yae1 N-terminal domain-containing protein</fullName>
    </recommendedName>
</protein>
<keyword evidence="5" id="KW-1185">Reference proteome</keyword>
<feature type="region of interest" description="Disordered" evidence="2">
    <location>
        <begin position="148"/>
        <end position="190"/>
    </location>
</feature>